<evidence type="ECO:0008006" key="6">
    <source>
        <dbReference type="Google" id="ProtNLM"/>
    </source>
</evidence>
<organism evidence="4 5">
    <name type="scientific">Octopus vulgaris</name>
    <name type="common">Common octopus</name>
    <dbReference type="NCBI Taxonomy" id="6645"/>
    <lineage>
        <taxon>Eukaryota</taxon>
        <taxon>Metazoa</taxon>
        <taxon>Spiralia</taxon>
        <taxon>Lophotrochozoa</taxon>
        <taxon>Mollusca</taxon>
        <taxon>Cephalopoda</taxon>
        <taxon>Coleoidea</taxon>
        <taxon>Octopodiformes</taxon>
        <taxon>Octopoda</taxon>
        <taxon>Incirrata</taxon>
        <taxon>Octopodidae</taxon>
        <taxon>Octopus</taxon>
    </lineage>
</organism>
<evidence type="ECO:0000256" key="1">
    <source>
        <dbReference type="SAM" id="MobiDB-lite"/>
    </source>
</evidence>
<dbReference type="InterPro" id="IPR025714">
    <property type="entry name" value="Methyltranfer_dom"/>
</dbReference>
<feature type="domain" description="Methyltransferase" evidence="2">
    <location>
        <begin position="203"/>
        <end position="377"/>
    </location>
</feature>
<reference evidence="4" key="1">
    <citation type="submission" date="2023-08" db="EMBL/GenBank/DDBJ databases">
        <authorList>
            <person name="Alioto T."/>
            <person name="Alioto T."/>
            <person name="Gomez Garrido J."/>
        </authorList>
    </citation>
    <scope>NUCLEOTIDE SEQUENCE</scope>
</reference>
<evidence type="ECO:0000259" key="3">
    <source>
        <dbReference type="Pfam" id="PF21107"/>
    </source>
</evidence>
<evidence type="ECO:0000259" key="2">
    <source>
        <dbReference type="Pfam" id="PF13383"/>
    </source>
</evidence>
<evidence type="ECO:0000313" key="5">
    <source>
        <dbReference type="Proteomes" id="UP001162480"/>
    </source>
</evidence>
<dbReference type="InterPro" id="IPR026913">
    <property type="entry name" value="METTL24"/>
</dbReference>
<proteinExistence type="predicted"/>
<keyword evidence="5" id="KW-1185">Reference proteome</keyword>
<evidence type="ECO:0000313" key="4">
    <source>
        <dbReference type="EMBL" id="CAI9727560.1"/>
    </source>
</evidence>
<dbReference type="PANTHER" id="PTHR32026:SF10">
    <property type="entry name" value="METHYLTRANSFERASE-LIKE PROTEIN 24-RELATED"/>
    <property type="match status" value="1"/>
</dbReference>
<feature type="compositionally biased region" description="Basic and acidic residues" evidence="1">
    <location>
        <begin position="106"/>
        <end position="115"/>
    </location>
</feature>
<gene>
    <name evidence="4" type="ORF">OCTVUL_1B000865</name>
</gene>
<dbReference type="InterPro" id="IPR048998">
    <property type="entry name" value="STPR"/>
</dbReference>
<dbReference type="AlphaFoldDB" id="A0AA36B446"/>
<dbReference type="EMBL" id="OX597822">
    <property type="protein sequence ID" value="CAI9727560.1"/>
    <property type="molecule type" value="Genomic_DNA"/>
</dbReference>
<dbReference type="Pfam" id="PF21107">
    <property type="entry name" value="STPRs"/>
    <property type="match status" value="1"/>
</dbReference>
<protein>
    <recommendedName>
        <fullName evidence="6">Methyltransferase domain-containing protein</fullName>
    </recommendedName>
</protein>
<accession>A0AA36B446</accession>
<dbReference type="Proteomes" id="UP001162480">
    <property type="component" value="Chromosome 9"/>
</dbReference>
<feature type="domain" description="STPR" evidence="3">
    <location>
        <begin position="392"/>
        <end position="464"/>
    </location>
</feature>
<feature type="region of interest" description="Disordered" evidence="1">
    <location>
        <begin position="61"/>
        <end position="115"/>
    </location>
</feature>
<dbReference type="Pfam" id="PF13383">
    <property type="entry name" value="Methyltransf_22"/>
    <property type="match status" value="1"/>
</dbReference>
<dbReference type="PANTHER" id="PTHR32026">
    <property type="entry name" value="METHYLTRANSFERASE-LIKE PROTEIN 24"/>
    <property type="match status" value="1"/>
</dbReference>
<sequence length="526" mass="59015">MRPSQERHTANSYSIWRTRNQDSRPYLDENKLANVRRDILRNNRLTDSEISAIKHATENDINIRHKGNEESDEQYSPPRGLIERLPSDQSTQRPEVTRNPIVPVKDSQEHEKTTVTEDLAFAEEHRESMAEMRQKILNTLEVKIARSTVLPVAGVQKIARSTVLPVAGVQKIAGSAVLPVVIPPLEELKTKTEMELEDIYHGFLNNVQVKCNKIVRVGSIGDGGWNVCLDVKWYPTKPCLVYSFGIGWDSTFDVGMKNIFGCEVHSFDPFVKEVPNRKLINFHDIGISDKSGIDGGRQFMTLRDTRKHLNHTKKDISILKMDVESSEWRSLTKAMSDGELNQVKQLAVEFHLTRKQSFFIYALDIIKNLMDFNFLTFTLSFSHKMPPKKRSRLGRHTAAATAQKAIIANESSDKKTFRLSQSALRSAQSRAAENLQQRNARLAKMASYDAASRASEGPETRSKRMAINASAVAAQRTSEDPQQRATRLATNAAATAASAFRHIPTTRTSNVLHSSGTVDAARLPAV</sequence>
<name>A0AA36B446_OCTVU</name>